<keyword evidence="1" id="KW-0472">Membrane</keyword>
<feature type="transmembrane region" description="Helical" evidence="1">
    <location>
        <begin position="252"/>
        <end position="276"/>
    </location>
</feature>
<dbReference type="Pfam" id="PF01889">
    <property type="entry name" value="DUF63"/>
    <property type="match status" value="1"/>
</dbReference>
<feature type="transmembrane region" description="Helical" evidence="1">
    <location>
        <begin position="39"/>
        <end position="57"/>
    </location>
</feature>
<proteinExistence type="predicted"/>
<dbReference type="Proteomes" id="UP001259659">
    <property type="component" value="Unassembled WGS sequence"/>
</dbReference>
<reference evidence="2 3" key="1">
    <citation type="submission" date="2022-06" db="EMBL/GenBank/DDBJ databases">
        <title>Haloarcula sp. a new haloarchaeum isolate from saline soil.</title>
        <authorList>
            <person name="Strakova D."/>
            <person name="Galisteo C."/>
            <person name="Sanchez-Porro C."/>
            <person name="Ventosa A."/>
        </authorList>
    </citation>
    <scope>NUCLEOTIDE SEQUENCE [LARGE SCALE GENOMIC DNA]</scope>
    <source>
        <strain evidence="2 3">S1CR25-12</strain>
    </source>
</reference>
<keyword evidence="3" id="KW-1185">Reference proteome</keyword>
<dbReference type="InterPro" id="IPR002749">
    <property type="entry name" value="DUF63"/>
</dbReference>
<protein>
    <submittedName>
        <fullName evidence="2">DUF63 family protein</fullName>
    </submittedName>
</protein>
<sequence length="277" mass="28813">MVLPTGFGLPPLPYLVVLLGGVVLLAALLVALEPPVDQRTVVALAPWMALGGALHALNQPPIELYDATLSPLFGTPAVYLTTFNTMATVWLLLSMFGVRTGHAENVSRNLGLVGTGVLTVVLLLSAITALRSGLVEPVWPALAVLVSLFVAAIVVLAVALWRTPLIIRARYAAPVVVFAHVFDGVSTAIGTDILGVSERSPLPRAIMEFAGSLPTAAAIGSGWLFVLVKIVVATGVVVLMDDYLNDDPVEASLLLSLVAAVGIGPATNNVVLFLFAG</sequence>
<feature type="transmembrane region" description="Helical" evidence="1">
    <location>
        <begin position="216"/>
        <end position="240"/>
    </location>
</feature>
<evidence type="ECO:0000313" key="2">
    <source>
        <dbReference type="EMBL" id="MDS0259646.1"/>
    </source>
</evidence>
<feature type="transmembrane region" description="Helical" evidence="1">
    <location>
        <begin position="12"/>
        <end position="32"/>
    </location>
</feature>
<dbReference type="PANTHER" id="PTHR40700:SF1">
    <property type="entry name" value="DUF63 DOMAIN-CONTAINING PROTEIN"/>
    <property type="match status" value="1"/>
</dbReference>
<gene>
    <name evidence="2" type="ORF">NDI56_09605</name>
</gene>
<evidence type="ECO:0000313" key="3">
    <source>
        <dbReference type="Proteomes" id="UP001259659"/>
    </source>
</evidence>
<organism evidence="2 3">
    <name type="scientific">Haloarcula saliterrae</name>
    <dbReference type="NCBI Taxonomy" id="2950534"/>
    <lineage>
        <taxon>Archaea</taxon>
        <taxon>Methanobacteriati</taxon>
        <taxon>Methanobacteriota</taxon>
        <taxon>Stenosarchaea group</taxon>
        <taxon>Halobacteria</taxon>
        <taxon>Halobacteriales</taxon>
        <taxon>Haloarculaceae</taxon>
        <taxon>Haloarcula</taxon>
    </lineage>
</organism>
<name>A0ABU2FBN0_9EURY</name>
<feature type="transmembrane region" description="Helical" evidence="1">
    <location>
        <begin position="110"/>
        <end position="132"/>
    </location>
</feature>
<feature type="transmembrane region" description="Helical" evidence="1">
    <location>
        <begin position="138"/>
        <end position="161"/>
    </location>
</feature>
<evidence type="ECO:0000256" key="1">
    <source>
        <dbReference type="SAM" id="Phobius"/>
    </source>
</evidence>
<dbReference type="RefSeq" id="WP_310919263.1">
    <property type="nucleotide sequence ID" value="NZ_JAMQON010000002.1"/>
</dbReference>
<keyword evidence="1" id="KW-0812">Transmembrane</keyword>
<dbReference type="EMBL" id="JAMQON010000002">
    <property type="protein sequence ID" value="MDS0259646.1"/>
    <property type="molecule type" value="Genomic_DNA"/>
</dbReference>
<keyword evidence="1" id="KW-1133">Transmembrane helix</keyword>
<dbReference type="PANTHER" id="PTHR40700">
    <property type="entry name" value="HYPOTHETICAL MEMBRANE PROTEIN, CONSERVED, DUF63 FAMILY"/>
    <property type="match status" value="1"/>
</dbReference>
<comment type="caution">
    <text evidence="2">The sequence shown here is derived from an EMBL/GenBank/DDBJ whole genome shotgun (WGS) entry which is preliminary data.</text>
</comment>
<feature type="transmembrane region" description="Helical" evidence="1">
    <location>
        <begin position="77"/>
        <end position="98"/>
    </location>
</feature>
<accession>A0ABU2FBN0</accession>